<reference evidence="1 2" key="1">
    <citation type="submission" date="2018-06" db="EMBL/GenBank/DDBJ databases">
        <title>Comparative genomics of Brasilonema spp. strains.</title>
        <authorList>
            <person name="Alvarenga D.O."/>
            <person name="Fiore M.F."/>
            <person name="Varani A.M."/>
        </authorList>
    </citation>
    <scope>NUCLEOTIDE SEQUENCE [LARGE SCALE GENOMIC DNA]</scope>
    <source>
        <strain evidence="1 2">SPC951</strain>
    </source>
</reference>
<comment type="caution">
    <text evidence="1">The sequence shown here is derived from an EMBL/GenBank/DDBJ whole genome shotgun (WGS) entry which is preliminary data.</text>
</comment>
<gene>
    <name evidence="1" type="ORF">DP116_02855</name>
</gene>
<dbReference type="EMBL" id="QMEB01000012">
    <property type="protein sequence ID" value="NMG18442.1"/>
    <property type="molecule type" value="Genomic_DNA"/>
</dbReference>
<keyword evidence="2" id="KW-1185">Reference proteome</keyword>
<organism evidence="1 2">
    <name type="scientific">Brasilonema bromeliae SPC951</name>
    <dbReference type="NCBI Taxonomy" id="385972"/>
    <lineage>
        <taxon>Bacteria</taxon>
        <taxon>Bacillati</taxon>
        <taxon>Cyanobacteriota</taxon>
        <taxon>Cyanophyceae</taxon>
        <taxon>Nostocales</taxon>
        <taxon>Scytonemataceae</taxon>
        <taxon>Brasilonema</taxon>
        <taxon>Bromeliae group (in: Brasilonema)</taxon>
    </lineage>
</organism>
<evidence type="ECO:0000313" key="1">
    <source>
        <dbReference type="EMBL" id="NMG18442.1"/>
    </source>
</evidence>
<accession>A0ABX1P3I2</accession>
<dbReference type="Proteomes" id="UP000718564">
    <property type="component" value="Unassembled WGS sequence"/>
</dbReference>
<proteinExistence type="predicted"/>
<dbReference type="RefSeq" id="WP_169153732.1">
    <property type="nucleotide sequence ID" value="NZ_CAWPJE010000327.1"/>
</dbReference>
<name>A0ABX1P3I2_9CYAN</name>
<evidence type="ECO:0008006" key="3">
    <source>
        <dbReference type="Google" id="ProtNLM"/>
    </source>
</evidence>
<sequence length="107" mass="12539">MKAYEFPAKVTTEGKIELPDTVLQQLPHNQQVKVIILVNEPSEDKEDDEAWRRLPSEQLSKGYSEKAQEHIEELLIEGLESGETIEVTDEWWEQKRTYLMNKLRQGQ</sequence>
<protein>
    <recommendedName>
        <fullName evidence="3">Addiction module component</fullName>
    </recommendedName>
</protein>
<evidence type="ECO:0000313" key="2">
    <source>
        <dbReference type="Proteomes" id="UP000718564"/>
    </source>
</evidence>